<dbReference type="PANTHER" id="PTHR31272:SF4">
    <property type="entry name" value="CYTOCHROME C-TYPE BIOGENESIS PROTEIN HI_1454-RELATED"/>
    <property type="match status" value="1"/>
</dbReference>
<dbReference type="PANTHER" id="PTHR31272">
    <property type="entry name" value="CYTOCHROME C-TYPE BIOGENESIS PROTEIN HI_1454-RELATED"/>
    <property type="match status" value="1"/>
</dbReference>
<keyword evidence="5 6" id="KW-0472">Membrane</keyword>
<proteinExistence type="inferred from homology"/>
<organism evidence="8 9">
    <name type="scientific">Arcanobacterium wilhelmae</name>
    <dbReference type="NCBI Taxonomy" id="1803177"/>
    <lineage>
        <taxon>Bacteria</taxon>
        <taxon>Bacillati</taxon>
        <taxon>Actinomycetota</taxon>
        <taxon>Actinomycetes</taxon>
        <taxon>Actinomycetales</taxon>
        <taxon>Actinomycetaceae</taxon>
        <taxon>Arcanobacterium</taxon>
    </lineage>
</organism>
<feature type="domain" description="Cytochrome C biogenesis protein transmembrane" evidence="7">
    <location>
        <begin position="5"/>
        <end position="195"/>
    </location>
</feature>
<feature type="transmembrane region" description="Helical" evidence="6">
    <location>
        <begin position="198"/>
        <end position="220"/>
    </location>
</feature>
<evidence type="ECO:0000256" key="5">
    <source>
        <dbReference type="ARBA" id="ARBA00023136"/>
    </source>
</evidence>
<dbReference type="InterPro" id="IPR003834">
    <property type="entry name" value="Cyt_c_assmbl_TM_dom"/>
</dbReference>
<evidence type="ECO:0000259" key="7">
    <source>
        <dbReference type="Pfam" id="PF02683"/>
    </source>
</evidence>
<keyword evidence="3 6" id="KW-0812">Transmembrane</keyword>
<comment type="caution">
    <text evidence="8">The sequence shown here is derived from an EMBL/GenBank/DDBJ whole genome shotgun (WGS) entry which is preliminary data.</text>
</comment>
<evidence type="ECO:0000256" key="6">
    <source>
        <dbReference type="SAM" id="Phobius"/>
    </source>
</evidence>
<accession>A0ABT9NCX0</accession>
<keyword evidence="4 6" id="KW-1133">Transmembrane helix</keyword>
<dbReference type="Pfam" id="PF02683">
    <property type="entry name" value="DsbD_TM"/>
    <property type="match status" value="1"/>
</dbReference>
<feature type="transmembrane region" description="Helical" evidence="6">
    <location>
        <begin position="45"/>
        <end position="71"/>
    </location>
</feature>
<dbReference type="RefSeq" id="WP_278059708.1">
    <property type="nucleotide sequence ID" value="NZ_CP121247.1"/>
</dbReference>
<feature type="transmembrane region" description="Helical" evidence="6">
    <location>
        <begin position="126"/>
        <end position="152"/>
    </location>
</feature>
<feature type="transmembrane region" description="Helical" evidence="6">
    <location>
        <begin position="158"/>
        <end position="186"/>
    </location>
</feature>
<feature type="transmembrane region" description="Helical" evidence="6">
    <location>
        <begin position="6"/>
        <end position="33"/>
    </location>
</feature>
<dbReference type="Proteomes" id="UP001235966">
    <property type="component" value="Unassembled WGS sequence"/>
</dbReference>
<sequence length="232" mass="23302">MEIGIAVAFVAGLVAFASPCFLPVVPVFIGQLIGGTPGKVSRKAAAVHALVFIAGFSVVFIGLWGSIALLGNVVGQYAPALRVTGGVVLIVMGLHIAGLIAIPFLDQTMGADMYNASTRGTGVTRSALMGIVFGAGWTPCIGPILGGILALASQSATAFSGIALMLVFCAGLGTPIVAVAVGAVDARARFAWFTRHHSAIAVVSGAALIALGFLMVTGLFGKLVNLVPSVAA</sequence>
<dbReference type="EMBL" id="JAUSQW010000001">
    <property type="protein sequence ID" value="MDP9801566.1"/>
    <property type="molecule type" value="Genomic_DNA"/>
</dbReference>
<comment type="similarity">
    <text evidence="2">Belongs to the DsbD family.</text>
</comment>
<keyword evidence="9" id="KW-1185">Reference proteome</keyword>
<evidence type="ECO:0000256" key="3">
    <source>
        <dbReference type="ARBA" id="ARBA00022692"/>
    </source>
</evidence>
<reference evidence="8 9" key="1">
    <citation type="submission" date="2023-07" db="EMBL/GenBank/DDBJ databases">
        <title>Sequencing the genomes of 1000 actinobacteria strains.</title>
        <authorList>
            <person name="Klenk H.-P."/>
        </authorList>
    </citation>
    <scope>NUCLEOTIDE SEQUENCE [LARGE SCALE GENOMIC DNA]</scope>
    <source>
        <strain evidence="8 9">DSM 102162</strain>
    </source>
</reference>
<evidence type="ECO:0000256" key="1">
    <source>
        <dbReference type="ARBA" id="ARBA00004141"/>
    </source>
</evidence>
<gene>
    <name evidence="8" type="ORF">J2S49_001642</name>
</gene>
<evidence type="ECO:0000256" key="2">
    <source>
        <dbReference type="ARBA" id="ARBA00006143"/>
    </source>
</evidence>
<evidence type="ECO:0000256" key="4">
    <source>
        <dbReference type="ARBA" id="ARBA00022989"/>
    </source>
</evidence>
<feature type="transmembrane region" description="Helical" evidence="6">
    <location>
        <begin position="83"/>
        <end position="105"/>
    </location>
</feature>
<comment type="subcellular location">
    <subcellularLocation>
        <location evidence="1">Membrane</location>
        <topology evidence="1">Multi-pass membrane protein</topology>
    </subcellularLocation>
</comment>
<name>A0ABT9NCX0_9ACTO</name>
<evidence type="ECO:0000313" key="9">
    <source>
        <dbReference type="Proteomes" id="UP001235966"/>
    </source>
</evidence>
<evidence type="ECO:0000313" key="8">
    <source>
        <dbReference type="EMBL" id="MDP9801566.1"/>
    </source>
</evidence>
<protein>
    <submittedName>
        <fullName evidence="8">Cytochrome c-type biogenesis protein</fullName>
    </submittedName>
</protein>
<dbReference type="InterPro" id="IPR051790">
    <property type="entry name" value="Cytochrome_c-biogenesis_DsbD"/>
</dbReference>